<dbReference type="NCBIfam" id="TIGR00937">
    <property type="entry name" value="2A51"/>
    <property type="match status" value="1"/>
</dbReference>
<evidence type="ECO:0000313" key="8">
    <source>
        <dbReference type="EMBL" id="AVO42771.1"/>
    </source>
</evidence>
<protein>
    <submittedName>
        <fullName evidence="8">Chromate transporter</fullName>
    </submittedName>
</protein>
<keyword evidence="4 7" id="KW-0812">Transmembrane</keyword>
<feature type="transmembrane region" description="Helical" evidence="7">
    <location>
        <begin position="81"/>
        <end position="104"/>
    </location>
</feature>
<dbReference type="GO" id="GO:0005886">
    <property type="term" value="C:plasma membrane"/>
    <property type="evidence" value="ECO:0007669"/>
    <property type="project" value="UniProtKB-SubCell"/>
</dbReference>
<feature type="transmembrane region" description="Helical" evidence="7">
    <location>
        <begin position="20"/>
        <end position="38"/>
    </location>
</feature>
<evidence type="ECO:0000256" key="6">
    <source>
        <dbReference type="ARBA" id="ARBA00023136"/>
    </source>
</evidence>
<evidence type="ECO:0000256" key="7">
    <source>
        <dbReference type="SAM" id="Phobius"/>
    </source>
</evidence>
<dbReference type="GO" id="GO:0015109">
    <property type="term" value="F:chromate transmembrane transporter activity"/>
    <property type="evidence" value="ECO:0007669"/>
    <property type="project" value="InterPro"/>
</dbReference>
<dbReference type="PANTHER" id="PTHR33567">
    <property type="entry name" value="CHROMATE ION TRANSPORTER (EUROFUNG)"/>
    <property type="match status" value="1"/>
</dbReference>
<dbReference type="Proteomes" id="UP000239326">
    <property type="component" value="Chromosome"/>
</dbReference>
<dbReference type="OrthoDB" id="8969999at2"/>
<feature type="transmembrane region" description="Helical" evidence="7">
    <location>
        <begin position="382"/>
        <end position="408"/>
    </location>
</feature>
<dbReference type="EMBL" id="CP027669">
    <property type="protein sequence ID" value="AVO42771.1"/>
    <property type="molecule type" value="Genomic_DNA"/>
</dbReference>
<feature type="transmembrane region" description="Helical" evidence="7">
    <location>
        <begin position="116"/>
        <end position="139"/>
    </location>
</feature>
<accession>A0A2S0N493</accession>
<dbReference type="PIRSF" id="PIRSF004810">
    <property type="entry name" value="ChrA"/>
    <property type="match status" value="1"/>
</dbReference>
<keyword evidence="6 7" id="KW-0472">Membrane</keyword>
<name>A0A2S0N493_9BURK</name>
<evidence type="ECO:0000313" key="9">
    <source>
        <dbReference type="Proteomes" id="UP000239326"/>
    </source>
</evidence>
<feature type="transmembrane region" description="Helical" evidence="7">
    <location>
        <begin position="308"/>
        <end position="333"/>
    </location>
</feature>
<feature type="transmembrane region" description="Helical" evidence="7">
    <location>
        <begin position="345"/>
        <end position="362"/>
    </location>
</feature>
<evidence type="ECO:0000256" key="4">
    <source>
        <dbReference type="ARBA" id="ARBA00022692"/>
    </source>
</evidence>
<dbReference type="KEGG" id="simp:C6571_17025"/>
<dbReference type="InterPro" id="IPR003370">
    <property type="entry name" value="Chromate_transpt"/>
</dbReference>
<dbReference type="Pfam" id="PF02417">
    <property type="entry name" value="Chromate_transp"/>
    <property type="match status" value="2"/>
</dbReference>
<dbReference type="PANTHER" id="PTHR33567:SF3">
    <property type="entry name" value="CHROMATE ION TRANSPORTER (EUROFUNG)"/>
    <property type="match status" value="1"/>
</dbReference>
<comment type="similarity">
    <text evidence="2">Belongs to the chromate ion transporter (CHR) (TC 2.A.51) family.</text>
</comment>
<organism evidence="8 9">
    <name type="scientific">Simplicispira suum</name>
    <dbReference type="NCBI Taxonomy" id="2109915"/>
    <lineage>
        <taxon>Bacteria</taxon>
        <taxon>Pseudomonadati</taxon>
        <taxon>Pseudomonadota</taxon>
        <taxon>Betaproteobacteria</taxon>
        <taxon>Burkholderiales</taxon>
        <taxon>Comamonadaceae</taxon>
        <taxon>Simplicispira</taxon>
    </lineage>
</organism>
<feature type="transmembrane region" description="Helical" evidence="7">
    <location>
        <begin position="151"/>
        <end position="183"/>
    </location>
</feature>
<dbReference type="InterPro" id="IPR014047">
    <property type="entry name" value="Chr_Tranpt_l_chain"/>
</dbReference>
<keyword evidence="3" id="KW-1003">Cell membrane</keyword>
<evidence type="ECO:0000256" key="1">
    <source>
        <dbReference type="ARBA" id="ARBA00004651"/>
    </source>
</evidence>
<gene>
    <name evidence="8" type="ORF">C6571_17025</name>
</gene>
<dbReference type="RefSeq" id="WP_106447746.1">
    <property type="nucleotide sequence ID" value="NZ_CP027669.1"/>
</dbReference>
<comment type="subcellular location">
    <subcellularLocation>
        <location evidence="1">Cell membrane</location>
        <topology evidence="1">Multi-pass membrane protein</topology>
    </subcellularLocation>
</comment>
<reference evidence="8 9" key="1">
    <citation type="submission" date="2018-03" db="EMBL/GenBank/DDBJ databases">
        <title>Genome sequencing of Simplicispira sp.</title>
        <authorList>
            <person name="Kim S.-J."/>
            <person name="Heo J."/>
            <person name="Kwon S.-W."/>
        </authorList>
    </citation>
    <scope>NUCLEOTIDE SEQUENCE [LARGE SCALE GENOMIC DNA]</scope>
    <source>
        <strain evidence="8 9">SC1-8</strain>
    </source>
</reference>
<keyword evidence="9" id="KW-1185">Reference proteome</keyword>
<keyword evidence="5 7" id="KW-1133">Transmembrane helix</keyword>
<feature type="transmembrane region" description="Helical" evidence="7">
    <location>
        <begin position="242"/>
        <end position="261"/>
    </location>
</feature>
<dbReference type="AlphaFoldDB" id="A0A2S0N493"/>
<feature type="transmembrane region" description="Helical" evidence="7">
    <location>
        <begin position="203"/>
        <end position="230"/>
    </location>
</feature>
<evidence type="ECO:0000256" key="3">
    <source>
        <dbReference type="ARBA" id="ARBA00022475"/>
    </source>
</evidence>
<evidence type="ECO:0000256" key="2">
    <source>
        <dbReference type="ARBA" id="ARBA00005262"/>
    </source>
</evidence>
<evidence type="ECO:0000256" key="5">
    <source>
        <dbReference type="ARBA" id="ARBA00022989"/>
    </source>
</evidence>
<sequence>MSHTGGGGRASALLEVFFTFLRLGLTSFGGPVAHLAYFRAELVERRRWLGDARYSELLALCQFLPGPASSQLGMALGMTRAGLWGALAAWLGFTLPSAAALLLFAQTLSAHPALAAAGWVHGLKVVAVAVVAQAVWAMARSLCPDRPRAALAMLAALFTMLAPMAAAQLVALLLCALLGLGWLQDTGAGARASGEGDGTEAPAIAVSRSLAIVALVVFFALLLVLPLWAAATGSPALSAMSGVYRAGALVFGGGHVVLPLLEASVVPAGLVSQGDFLAGYGAAQAVPGPLFSFAAYLGALLPGAMHGAAGALLLLCAIFLPGFLLLLGTLPFWEVLRQRQGMRRAIAGVNAGVVGLLLSALYDPVWTGAIHSRADAALALAAWALLSLARLSPVWVVGFAAAAGWALARWA</sequence>
<proteinExistence type="inferred from homology"/>